<dbReference type="EnsemblPlants" id="TuG1812G0700003929.01.T01">
    <property type="protein sequence ID" value="TuG1812G0700003929.01.T01"/>
    <property type="gene ID" value="TuG1812G0700003929.01"/>
</dbReference>
<keyword evidence="2" id="KW-1185">Reference proteome</keyword>
<organism evidence="1 2">
    <name type="scientific">Triticum urartu</name>
    <name type="common">Red wild einkorn</name>
    <name type="synonym">Crithodium urartu</name>
    <dbReference type="NCBI Taxonomy" id="4572"/>
    <lineage>
        <taxon>Eukaryota</taxon>
        <taxon>Viridiplantae</taxon>
        <taxon>Streptophyta</taxon>
        <taxon>Embryophyta</taxon>
        <taxon>Tracheophyta</taxon>
        <taxon>Spermatophyta</taxon>
        <taxon>Magnoliopsida</taxon>
        <taxon>Liliopsida</taxon>
        <taxon>Poales</taxon>
        <taxon>Poaceae</taxon>
        <taxon>BOP clade</taxon>
        <taxon>Pooideae</taxon>
        <taxon>Triticodae</taxon>
        <taxon>Triticeae</taxon>
        <taxon>Triticinae</taxon>
        <taxon>Triticum</taxon>
    </lineage>
</organism>
<evidence type="ECO:0000313" key="2">
    <source>
        <dbReference type="Proteomes" id="UP000015106"/>
    </source>
</evidence>
<reference evidence="2" key="1">
    <citation type="journal article" date="2013" name="Nature">
        <title>Draft genome of the wheat A-genome progenitor Triticum urartu.</title>
        <authorList>
            <person name="Ling H.Q."/>
            <person name="Zhao S."/>
            <person name="Liu D."/>
            <person name="Wang J."/>
            <person name="Sun H."/>
            <person name="Zhang C."/>
            <person name="Fan H."/>
            <person name="Li D."/>
            <person name="Dong L."/>
            <person name="Tao Y."/>
            <person name="Gao C."/>
            <person name="Wu H."/>
            <person name="Li Y."/>
            <person name="Cui Y."/>
            <person name="Guo X."/>
            <person name="Zheng S."/>
            <person name="Wang B."/>
            <person name="Yu K."/>
            <person name="Liang Q."/>
            <person name="Yang W."/>
            <person name="Lou X."/>
            <person name="Chen J."/>
            <person name="Feng M."/>
            <person name="Jian J."/>
            <person name="Zhang X."/>
            <person name="Luo G."/>
            <person name="Jiang Y."/>
            <person name="Liu J."/>
            <person name="Wang Z."/>
            <person name="Sha Y."/>
            <person name="Zhang B."/>
            <person name="Wu H."/>
            <person name="Tang D."/>
            <person name="Shen Q."/>
            <person name="Xue P."/>
            <person name="Zou S."/>
            <person name="Wang X."/>
            <person name="Liu X."/>
            <person name="Wang F."/>
            <person name="Yang Y."/>
            <person name="An X."/>
            <person name="Dong Z."/>
            <person name="Zhang K."/>
            <person name="Zhang X."/>
            <person name="Luo M.C."/>
            <person name="Dvorak J."/>
            <person name="Tong Y."/>
            <person name="Wang J."/>
            <person name="Yang H."/>
            <person name="Li Z."/>
            <person name="Wang D."/>
            <person name="Zhang A."/>
            <person name="Wang J."/>
        </authorList>
    </citation>
    <scope>NUCLEOTIDE SEQUENCE</scope>
    <source>
        <strain evidence="2">cv. G1812</strain>
    </source>
</reference>
<protein>
    <submittedName>
        <fullName evidence="1">Uncharacterized protein</fullName>
    </submittedName>
</protein>
<sequence>MFNMQLFFKFLISWASGSLFEGRFSADRVSSVKRGVFVMIAVFLAYSFAQAPSTSFGGGDPYDGNLLRPFQFWRWCCSYDGRHVCLP</sequence>
<reference evidence="1" key="2">
    <citation type="submission" date="2018-03" db="EMBL/GenBank/DDBJ databases">
        <title>The Triticum urartu genome reveals the dynamic nature of wheat genome evolution.</title>
        <authorList>
            <person name="Ling H."/>
            <person name="Ma B."/>
            <person name="Shi X."/>
            <person name="Liu H."/>
            <person name="Dong L."/>
            <person name="Sun H."/>
            <person name="Cao Y."/>
            <person name="Gao Q."/>
            <person name="Zheng S."/>
            <person name="Li Y."/>
            <person name="Yu Y."/>
            <person name="Du H."/>
            <person name="Qi M."/>
            <person name="Li Y."/>
            <person name="Yu H."/>
            <person name="Cui Y."/>
            <person name="Wang N."/>
            <person name="Chen C."/>
            <person name="Wu H."/>
            <person name="Zhao Y."/>
            <person name="Zhang J."/>
            <person name="Li Y."/>
            <person name="Zhou W."/>
            <person name="Zhang B."/>
            <person name="Hu W."/>
            <person name="Eijk M."/>
            <person name="Tang J."/>
            <person name="Witsenboer H."/>
            <person name="Zhao S."/>
            <person name="Li Z."/>
            <person name="Zhang A."/>
            <person name="Wang D."/>
            <person name="Liang C."/>
        </authorList>
    </citation>
    <scope>NUCLEOTIDE SEQUENCE [LARGE SCALE GENOMIC DNA]</scope>
    <source>
        <strain evidence="1">cv. G1812</strain>
    </source>
</reference>
<dbReference type="Gramene" id="TuG1812G0700003929.01.T01">
    <property type="protein sequence ID" value="TuG1812G0700003929.01.T01"/>
    <property type="gene ID" value="TuG1812G0700003929.01"/>
</dbReference>
<accession>A0A8R7V515</accession>
<reference evidence="1" key="3">
    <citation type="submission" date="2022-06" db="UniProtKB">
        <authorList>
            <consortium name="EnsemblPlants"/>
        </authorList>
    </citation>
    <scope>IDENTIFICATION</scope>
</reference>
<proteinExistence type="predicted"/>
<name>A0A8R7V515_TRIUA</name>
<dbReference type="Proteomes" id="UP000015106">
    <property type="component" value="Chromosome 7"/>
</dbReference>
<evidence type="ECO:0000313" key="1">
    <source>
        <dbReference type="EnsemblPlants" id="TuG1812G0700003929.01.T01"/>
    </source>
</evidence>
<dbReference type="AlphaFoldDB" id="A0A8R7V515"/>